<evidence type="ECO:0000256" key="7">
    <source>
        <dbReference type="ARBA" id="ARBA00023242"/>
    </source>
</evidence>
<dbReference type="GO" id="GO:0048658">
    <property type="term" value="P:anther wall tapetum development"/>
    <property type="evidence" value="ECO:0007669"/>
    <property type="project" value="EnsemblPlants"/>
</dbReference>
<keyword evidence="2" id="KW-0217">Developmental protein</keyword>
<evidence type="ECO:0000313" key="11">
    <source>
        <dbReference type="EMBL" id="KAG0526230.1"/>
    </source>
</evidence>
<evidence type="ECO:0000259" key="9">
    <source>
        <dbReference type="PROSITE" id="PS50090"/>
    </source>
</evidence>
<dbReference type="FunFam" id="1.10.10.60:FF:000015">
    <property type="entry name" value="Transcription factor RAX3"/>
    <property type="match status" value="1"/>
</dbReference>
<evidence type="ECO:0000256" key="2">
    <source>
        <dbReference type="ARBA" id="ARBA00022473"/>
    </source>
</evidence>
<dbReference type="PANTHER" id="PTHR47994">
    <property type="entry name" value="F14D16.11-RELATED"/>
    <property type="match status" value="1"/>
</dbReference>
<feature type="region of interest" description="Disordered" evidence="8">
    <location>
        <begin position="280"/>
        <end position="350"/>
    </location>
</feature>
<dbReference type="KEGG" id="sbi:8058687"/>
<comment type="caution">
    <text evidence="11">The sequence shown here is derived from an EMBL/GenBank/DDBJ whole genome shotgun (WGS) entry which is preliminary data.</text>
</comment>
<dbReference type="Gramene" id="EES12341">
    <property type="protein sequence ID" value="EES12341"/>
    <property type="gene ID" value="SORBI_3006G115200"/>
</dbReference>
<dbReference type="InterPro" id="IPR015495">
    <property type="entry name" value="Myb_TF_plants"/>
</dbReference>
<evidence type="ECO:0000256" key="3">
    <source>
        <dbReference type="ARBA" id="ARBA00022737"/>
    </source>
</evidence>
<evidence type="ECO:0000256" key="4">
    <source>
        <dbReference type="ARBA" id="ARBA00023015"/>
    </source>
</evidence>
<dbReference type="PROSITE" id="PS51294">
    <property type="entry name" value="HTH_MYB"/>
    <property type="match status" value="2"/>
</dbReference>
<keyword evidence="4" id="KW-0805">Transcription regulation</keyword>
<proteinExistence type="predicted"/>
<evidence type="ECO:0000313" key="12">
    <source>
        <dbReference type="Proteomes" id="UP000807115"/>
    </source>
</evidence>
<keyword evidence="3" id="KW-0677">Repeat</keyword>
<dbReference type="InterPro" id="IPR001005">
    <property type="entry name" value="SANT/Myb"/>
</dbReference>
<dbReference type="PANTHER" id="PTHR47994:SF2">
    <property type="entry name" value="TRANSCRIPTION FACTOR MYB80"/>
    <property type="match status" value="1"/>
</dbReference>
<feature type="domain" description="HTH myb-type" evidence="10">
    <location>
        <begin position="66"/>
        <end position="116"/>
    </location>
</feature>
<dbReference type="OMA" id="HIAPCFA"/>
<evidence type="ECO:0000256" key="1">
    <source>
        <dbReference type="ARBA" id="ARBA00004123"/>
    </source>
</evidence>
<accession>A0A921QT31</accession>
<keyword evidence="6" id="KW-0804">Transcription</keyword>
<reference evidence="11" key="1">
    <citation type="journal article" date="2019" name="BMC Genomics">
        <title>A new reference genome for Sorghum bicolor reveals high levels of sequence similarity between sweet and grain genotypes: implications for the genetics of sugar metabolism.</title>
        <authorList>
            <person name="Cooper E.A."/>
            <person name="Brenton Z.W."/>
            <person name="Flinn B.S."/>
            <person name="Jenkins J."/>
            <person name="Shu S."/>
            <person name="Flowers D."/>
            <person name="Luo F."/>
            <person name="Wang Y."/>
            <person name="Xia P."/>
            <person name="Barry K."/>
            <person name="Daum C."/>
            <person name="Lipzen A."/>
            <person name="Yoshinaga Y."/>
            <person name="Schmutz J."/>
            <person name="Saski C."/>
            <person name="Vermerris W."/>
            <person name="Kresovich S."/>
        </authorList>
    </citation>
    <scope>NUCLEOTIDE SEQUENCE</scope>
</reference>
<sequence>MGRIPCCEKDSVKRGQWTPEEDNKLLSYITQYGTRNWRLIPKNAGLQRCGKSCRLRWTNYLRPDLKHGEFTDAEEQTIIKLHSVVGNRWSVIAAQLPGRTDNDVKNHWNTKLKKKLSGMGIDPVTHKSFSHLMAEIATTLAPPQVAHLAEAALGCFKDEMLHLLTKKRPTDFPSPAVPPDMATIAGGSGAGALGAPPCGFPAPPQTDDTIERIKLGLSRAIMSEPGAPPGKQQQPPWAPADVTEGLAGMYATYNPATHAQEEFRYDNGAVPEYVLGGAGAGGDADQGTSMWSHQSMYSGSSGTEAAPRPMAALPEKGNDSVGSSGGGGGGGGDEEADDVKDGGKGGSDMSGLFGSDCVLWDLPDELTNHMV</sequence>
<evidence type="ECO:0000256" key="5">
    <source>
        <dbReference type="ARBA" id="ARBA00023125"/>
    </source>
</evidence>
<gene>
    <name evidence="11" type="ORF">BDA96_06G127600</name>
</gene>
<dbReference type="AlphaFoldDB" id="A0A921QT31"/>
<name>A0A921QT31_SORBI</name>
<dbReference type="CDD" id="cd00167">
    <property type="entry name" value="SANT"/>
    <property type="match status" value="2"/>
</dbReference>
<dbReference type="SUPFAM" id="SSF46689">
    <property type="entry name" value="Homeodomain-like"/>
    <property type="match status" value="1"/>
</dbReference>
<organism evidence="11 12">
    <name type="scientific">Sorghum bicolor</name>
    <name type="common">Sorghum</name>
    <name type="synonym">Sorghum vulgare</name>
    <dbReference type="NCBI Taxonomy" id="4558"/>
    <lineage>
        <taxon>Eukaryota</taxon>
        <taxon>Viridiplantae</taxon>
        <taxon>Streptophyta</taxon>
        <taxon>Embryophyta</taxon>
        <taxon>Tracheophyta</taxon>
        <taxon>Spermatophyta</taxon>
        <taxon>Magnoliopsida</taxon>
        <taxon>Liliopsida</taxon>
        <taxon>Poales</taxon>
        <taxon>Poaceae</taxon>
        <taxon>PACMAD clade</taxon>
        <taxon>Panicoideae</taxon>
        <taxon>Andropogonodae</taxon>
        <taxon>Andropogoneae</taxon>
        <taxon>Sorghinae</taxon>
        <taxon>Sorghum</taxon>
    </lineage>
</organism>
<keyword evidence="5" id="KW-0238">DNA-binding</keyword>
<reference evidence="11" key="2">
    <citation type="submission" date="2020-10" db="EMBL/GenBank/DDBJ databases">
        <authorList>
            <person name="Cooper E.A."/>
            <person name="Brenton Z.W."/>
            <person name="Flinn B.S."/>
            <person name="Jenkins J."/>
            <person name="Shu S."/>
            <person name="Flowers D."/>
            <person name="Luo F."/>
            <person name="Wang Y."/>
            <person name="Xia P."/>
            <person name="Barry K."/>
            <person name="Daum C."/>
            <person name="Lipzen A."/>
            <person name="Yoshinaga Y."/>
            <person name="Schmutz J."/>
            <person name="Saski C."/>
            <person name="Vermerris W."/>
            <person name="Kresovich S."/>
        </authorList>
    </citation>
    <scope>NUCLEOTIDE SEQUENCE</scope>
</reference>
<dbReference type="SMR" id="A0A921QT31"/>
<feature type="domain" description="HTH myb-type" evidence="10">
    <location>
        <begin position="9"/>
        <end position="65"/>
    </location>
</feature>
<keyword evidence="7" id="KW-0539">Nucleus</keyword>
<dbReference type="GO" id="GO:0003677">
    <property type="term" value="F:DNA binding"/>
    <property type="evidence" value="ECO:0007669"/>
    <property type="project" value="UniProtKB-KW"/>
</dbReference>
<protein>
    <submittedName>
        <fullName evidence="11">Uncharacterized protein</fullName>
    </submittedName>
</protein>
<dbReference type="Pfam" id="PF00249">
    <property type="entry name" value="Myb_DNA-binding"/>
    <property type="match status" value="2"/>
</dbReference>
<dbReference type="InterPro" id="IPR009057">
    <property type="entry name" value="Homeodomain-like_sf"/>
</dbReference>
<evidence type="ECO:0000256" key="6">
    <source>
        <dbReference type="ARBA" id="ARBA00023163"/>
    </source>
</evidence>
<dbReference type="EMBL" id="CM027685">
    <property type="protein sequence ID" value="KAG0526230.1"/>
    <property type="molecule type" value="Genomic_DNA"/>
</dbReference>
<evidence type="ECO:0000256" key="8">
    <source>
        <dbReference type="SAM" id="MobiDB-lite"/>
    </source>
</evidence>
<feature type="compositionally biased region" description="Polar residues" evidence="8">
    <location>
        <begin position="288"/>
        <end position="303"/>
    </location>
</feature>
<comment type="subcellular location">
    <subcellularLocation>
        <location evidence="1">Nucleus</location>
    </subcellularLocation>
</comment>
<dbReference type="GO" id="GO:0005634">
    <property type="term" value="C:nucleus"/>
    <property type="evidence" value="ECO:0007669"/>
    <property type="project" value="UniProtKB-SubCell"/>
</dbReference>
<feature type="domain" description="Myb-like" evidence="9">
    <location>
        <begin position="9"/>
        <end position="61"/>
    </location>
</feature>
<evidence type="ECO:0000259" key="10">
    <source>
        <dbReference type="PROSITE" id="PS51294"/>
    </source>
</evidence>
<feature type="domain" description="Myb-like" evidence="9">
    <location>
        <begin position="62"/>
        <end position="112"/>
    </location>
</feature>
<dbReference type="OrthoDB" id="2143914at2759"/>
<dbReference type="PROSITE" id="PS50090">
    <property type="entry name" value="MYB_LIKE"/>
    <property type="match status" value="2"/>
</dbReference>
<dbReference type="Gene3D" id="1.10.10.60">
    <property type="entry name" value="Homeodomain-like"/>
    <property type="match status" value="2"/>
</dbReference>
<dbReference type="InterPro" id="IPR017930">
    <property type="entry name" value="Myb_dom"/>
</dbReference>
<dbReference type="FunFam" id="1.10.10.60:FF:000204">
    <property type="entry name" value="transcription factor MYB80"/>
    <property type="match status" value="1"/>
</dbReference>
<dbReference type="Proteomes" id="UP000807115">
    <property type="component" value="Chromosome 6"/>
</dbReference>
<dbReference type="SMART" id="SM00717">
    <property type="entry name" value="SANT"/>
    <property type="match status" value="2"/>
</dbReference>